<organism evidence="2 3">
    <name type="scientific">Humidesulfovibrio mexicanus</name>
    <dbReference type="NCBI Taxonomy" id="147047"/>
    <lineage>
        <taxon>Bacteria</taxon>
        <taxon>Pseudomonadati</taxon>
        <taxon>Thermodesulfobacteriota</taxon>
        <taxon>Desulfovibrionia</taxon>
        <taxon>Desulfovibrionales</taxon>
        <taxon>Desulfovibrionaceae</taxon>
        <taxon>Humidesulfovibrio</taxon>
    </lineage>
</organism>
<dbReference type="Pfam" id="PF09350">
    <property type="entry name" value="DJC28_CD"/>
    <property type="match status" value="1"/>
</dbReference>
<sequence>MSLSLAFIEQIAEERIRAAQEQGAFDDLPGRGKTLDLDDDAHVPPELKMAWRVLKNAGCLPPELEAEREINTALELLSAMDDEAQRYRQMQRLNLLVTKLNESRRRPVFLEAEQVYYDKIVARAPVRKKTP</sequence>
<dbReference type="AlphaFoldDB" id="A0A239BU02"/>
<evidence type="ECO:0000313" key="2">
    <source>
        <dbReference type="EMBL" id="SNS10534.1"/>
    </source>
</evidence>
<evidence type="ECO:0000259" key="1">
    <source>
        <dbReference type="Pfam" id="PF09350"/>
    </source>
</evidence>
<dbReference type="PANTHER" id="PTHR39158:SF1">
    <property type="entry name" value="DNAJ HOMOLOG SUBFAMILY C MEMBER 28"/>
    <property type="match status" value="1"/>
</dbReference>
<accession>A0A239BU02</accession>
<dbReference type="Proteomes" id="UP000198324">
    <property type="component" value="Unassembled WGS sequence"/>
</dbReference>
<evidence type="ECO:0000313" key="3">
    <source>
        <dbReference type="Proteomes" id="UP000198324"/>
    </source>
</evidence>
<dbReference type="RefSeq" id="WP_089274962.1">
    <property type="nucleotide sequence ID" value="NZ_FZOC01000006.1"/>
</dbReference>
<keyword evidence="3" id="KW-1185">Reference proteome</keyword>
<name>A0A239BU02_9BACT</name>
<proteinExistence type="predicted"/>
<dbReference type="EMBL" id="FZOC01000006">
    <property type="protein sequence ID" value="SNS10534.1"/>
    <property type="molecule type" value="Genomic_DNA"/>
</dbReference>
<reference evidence="2 3" key="1">
    <citation type="submission" date="2017-06" db="EMBL/GenBank/DDBJ databases">
        <authorList>
            <person name="Kim H.J."/>
            <person name="Triplett B.A."/>
        </authorList>
    </citation>
    <scope>NUCLEOTIDE SEQUENCE [LARGE SCALE GENOMIC DNA]</scope>
    <source>
        <strain evidence="2 3">DSM 13116</strain>
    </source>
</reference>
<dbReference type="InterPro" id="IPR018961">
    <property type="entry name" value="DnaJ_homolog_subfam-C_membr-28"/>
</dbReference>
<dbReference type="OrthoDB" id="9798476at2"/>
<feature type="domain" description="DnaJ homologue subfamily C member 28 conserved" evidence="1">
    <location>
        <begin position="11"/>
        <end position="77"/>
    </location>
</feature>
<dbReference type="InterPro" id="IPR052573">
    <property type="entry name" value="DnaJ_C_subfamily_28"/>
</dbReference>
<gene>
    <name evidence="2" type="ORF">SAMN04488503_2759</name>
</gene>
<dbReference type="PANTHER" id="PTHR39158">
    <property type="entry name" value="OS08G0560600 PROTEIN"/>
    <property type="match status" value="1"/>
</dbReference>
<protein>
    <recommendedName>
        <fullName evidence="1">DnaJ homologue subfamily C member 28 conserved domain-containing protein</fullName>
    </recommendedName>
</protein>